<comment type="caution">
    <text evidence="2">The sequence shown here is derived from an EMBL/GenBank/DDBJ whole genome shotgun (WGS) entry which is preliminary data.</text>
</comment>
<protein>
    <submittedName>
        <fullName evidence="2">Uncharacterized protein</fullName>
    </submittedName>
</protein>
<evidence type="ECO:0000313" key="2">
    <source>
        <dbReference type="EMBL" id="PWR03482.1"/>
    </source>
</evidence>
<reference evidence="2 3" key="1">
    <citation type="submission" date="2018-05" db="EMBL/GenBank/DDBJ databases">
        <title>Rhodobacteraceae gen. nov., sp. nov. isolated from sea water.</title>
        <authorList>
            <person name="Ren Y."/>
        </authorList>
    </citation>
    <scope>NUCLEOTIDE SEQUENCE [LARGE SCALE GENOMIC DNA]</scope>
    <source>
        <strain evidence="2 3">TG-679</strain>
    </source>
</reference>
<name>A0A2V2LEK4_9RHOB</name>
<evidence type="ECO:0000313" key="3">
    <source>
        <dbReference type="Proteomes" id="UP000245680"/>
    </source>
</evidence>
<sequence>MSLRAALAAASLTGLFCAAFVLVARFVGPLLPALPVVAFSFVSGFLGSLFASYVLRRRPAERGAQDSGEIGRRKS</sequence>
<dbReference type="EMBL" id="QGKU01000026">
    <property type="protein sequence ID" value="PWR03482.1"/>
    <property type="molecule type" value="Genomic_DNA"/>
</dbReference>
<proteinExistence type="predicted"/>
<evidence type="ECO:0000256" key="1">
    <source>
        <dbReference type="SAM" id="Phobius"/>
    </source>
</evidence>
<keyword evidence="1" id="KW-0472">Membrane</keyword>
<gene>
    <name evidence="2" type="ORF">DKT77_06385</name>
</gene>
<keyword evidence="3" id="KW-1185">Reference proteome</keyword>
<dbReference type="Proteomes" id="UP000245680">
    <property type="component" value="Unassembled WGS sequence"/>
</dbReference>
<feature type="transmembrane region" description="Helical" evidence="1">
    <location>
        <begin position="33"/>
        <end position="55"/>
    </location>
</feature>
<organism evidence="2 3">
    <name type="scientific">Meridianimarinicoccus roseus</name>
    <dbReference type="NCBI Taxonomy" id="2072018"/>
    <lineage>
        <taxon>Bacteria</taxon>
        <taxon>Pseudomonadati</taxon>
        <taxon>Pseudomonadota</taxon>
        <taxon>Alphaproteobacteria</taxon>
        <taxon>Rhodobacterales</taxon>
        <taxon>Paracoccaceae</taxon>
        <taxon>Meridianimarinicoccus</taxon>
    </lineage>
</organism>
<accession>A0A2V2LEK4</accession>
<dbReference type="RefSeq" id="WP_109810883.1">
    <property type="nucleotide sequence ID" value="NZ_QGKU01000026.1"/>
</dbReference>
<keyword evidence="1" id="KW-1133">Transmembrane helix</keyword>
<dbReference type="AlphaFoldDB" id="A0A2V2LEK4"/>
<keyword evidence="1" id="KW-0812">Transmembrane</keyword>